<protein>
    <recommendedName>
        <fullName evidence="3">DUF3574 domain-containing protein</fullName>
    </recommendedName>
</protein>
<gene>
    <name evidence="1" type="ORF">SAMN04488090_1489</name>
</gene>
<dbReference type="RefSeq" id="WP_093199858.1">
    <property type="nucleotide sequence ID" value="NZ_FNGS01000003.1"/>
</dbReference>
<proteinExistence type="predicted"/>
<dbReference type="Proteomes" id="UP000198901">
    <property type="component" value="Unassembled WGS sequence"/>
</dbReference>
<dbReference type="EMBL" id="FNGS01000003">
    <property type="protein sequence ID" value="SDL70417.1"/>
    <property type="molecule type" value="Genomic_DNA"/>
</dbReference>
<dbReference type="OrthoDB" id="794286at2"/>
<name>A0A1G9M8Y7_9BACT</name>
<reference evidence="1 2" key="1">
    <citation type="submission" date="2016-10" db="EMBL/GenBank/DDBJ databases">
        <authorList>
            <person name="de Groot N.N."/>
        </authorList>
    </citation>
    <scope>NUCLEOTIDE SEQUENCE [LARGE SCALE GENOMIC DNA]</scope>
    <source>
        <strain evidence="1 2">DSM 21668</strain>
    </source>
</reference>
<dbReference type="Pfam" id="PF12098">
    <property type="entry name" value="DUF3574"/>
    <property type="match status" value="1"/>
</dbReference>
<evidence type="ECO:0008006" key="3">
    <source>
        <dbReference type="Google" id="ProtNLM"/>
    </source>
</evidence>
<dbReference type="InterPro" id="IPR021957">
    <property type="entry name" value="DUF3574"/>
</dbReference>
<sequence length="123" mass="13600">MKSILTGLLALALVGCSRYTRVELYFGQSRPDGSLIAPADWQAFSDSVITPVLPEGLSVVDARGQWRGASGKVISEPSKVVLAFVPLTKGRSQAIDLIRKKYCLYFHQESVMRIDQKVKAVRF</sequence>
<dbReference type="PROSITE" id="PS51257">
    <property type="entry name" value="PROKAR_LIPOPROTEIN"/>
    <property type="match status" value="1"/>
</dbReference>
<organism evidence="1 2">
    <name type="scientific">Siphonobacter aquaeclarae</name>
    <dbReference type="NCBI Taxonomy" id="563176"/>
    <lineage>
        <taxon>Bacteria</taxon>
        <taxon>Pseudomonadati</taxon>
        <taxon>Bacteroidota</taxon>
        <taxon>Cytophagia</taxon>
        <taxon>Cytophagales</taxon>
        <taxon>Cytophagaceae</taxon>
        <taxon>Siphonobacter</taxon>
    </lineage>
</organism>
<dbReference type="STRING" id="563176.SAMN04488090_1489"/>
<keyword evidence="2" id="KW-1185">Reference proteome</keyword>
<evidence type="ECO:0000313" key="1">
    <source>
        <dbReference type="EMBL" id="SDL70417.1"/>
    </source>
</evidence>
<accession>A0A1G9M8Y7</accession>
<dbReference type="AlphaFoldDB" id="A0A1G9M8Y7"/>
<evidence type="ECO:0000313" key="2">
    <source>
        <dbReference type="Proteomes" id="UP000198901"/>
    </source>
</evidence>